<dbReference type="NCBIfam" id="NF005559">
    <property type="entry name" value="PRK07231.1"/>
    <property type="match status" value="1"/>
</dbReference>
<reference evidence="5 6" key="1">
    <citation type="submission" date="2015-08" db="EMBL/GenBank/DDBJ databases">
        <authorList>
            <person name="Babu N.S."/>
            <person name="Beckwith C.J."/>
            <person name="Beseler K.G."/>
            <person name="Brison A."/>
            <person name="Carone J.V."/>
            <person name="Caskin T.P."/>
            <person name="Diamond M."/>
            <person name="Durham M.E."/>
            <person name="Foxe J.M."/>
            <person name="Go M."/>
            <person name="Henderson B.A."/>
            <person name="Jones I.B."/>
            <person name="McGettigan J.A."/>
            <person name="Micheletti S.J."/>
            <person name="Nasrallah M.E."/>
            <person name="Ortiz D."/>
            <person name="Piller C.R."/>
            <person name="Privatt S.R."/>
            <person name="Schneider S.L."/>
            <person name="Sharp S."/>
            <person name="Smith T.C."/>
            <person name="Stanton J.D."/>
            <person name="Ullery H.E."/>
            <person name="Wilson R.J."/>
            <person name="Serrano M.G."/>
            <person name="Buck G."/>
            <person name="Lee V."/>
            <person name="Wang Y."/>
            <person name="Carvalho R."/>
            <person name="Voegtly L."/>
            <person name="Shi R."/>
            <person name="Duckworth R."/>
            <person name="Johnson A."/>
            <person name="Loviza R."/>
            <person name="Walstead R."/>
            <person name="Shah Z."/>
            <person name="Kiflezghi M."/>
            <person name="Wade K."/>
            <person name="Ball S.L."/>
            <person name="Bradley K.W."/>
            <person name="Asai D.J."/>
            <person name="Bowman C.A."/>
            <person name="Russell D.A."/>
            <person name="Pope W.H."/>
            <person name="Jacobs-Sera D."/>
            <person name="Hendrix R.W."/>
            <person name="Hatfull G.F."/>
        </authorList>
    </citation>
    <scope>NUCLEOTIDE SEQUENCE [LARGE SCALE GENOMIC DNA]</scope>
    <source>
        <strain evidence="5 6">DSM 27648</strain>
    </source>
</reference>
<evidence type="ECO:0000259" key="4">
    <source>
        <dbReference type="SMART" id="SM00822"/>
    </source>
</evidence>
<dbReference type="CDD" id="cd05233">
    <property type="entry name" value="SDR_c"/>
    <property type="match status" value="1"/>
</dbReference>
<dbReference type="InterPro" id="IPR002347">
    <property type="entry name" value="SDR_fam"/>
</dbReference>
<evidence type="ECO:0000256" key="2">
    <source>
        <dbReference type="ARBA" id="ARBA00023002"/>
    </source>
</evidence>
<dbReference type="STRING" id="1391654.AKJ09_01201"/>
<evidence type="ECO:0000256" key="1">
    <source>
        <dbReference type="ARBA" id="ARBA00006484"/>
    </source>
</evidence>
<dbReference type="GO" id="GO:0016491">
    <property type="term" value="F:oxidoreductase activity"/>
    <property type="evidence" value="ECO:0007669"/>
    <property type="project" value="UniProtKB-KW"/>
</dbReference>
<dbReference type="EMBL" id="CP012333">
    <property type="protein sequence ID" value="AKU94537.1"/>
    <property type="molecule type" value="Genomic_DNA"/>
</dbReference>
<dbReference type="PANTHER" id="PTHR24321:SF8">
    <property type="entry name" value="ESTRADIOL 17-BETA-DEHYDROGENASE 8-RELATED"/>
    <property type="match status" value="1"/>
</dbReference>
<evidence type="ECO:0000313" key="6">
    <source>
        <dbReference type="Proteomes" id="UP000064967"/>
    </source>
</evidence>
<dbReference type="Pfam" id="PF13561">
    <property type="entry name" value="adh_short_C2"/>
    <property type="match status" value="1"/>
</dbReference>
<gene>
    <name evidence="5" type="ORF">AKJ09_01201</name>
</gene>
<dbReference type="FunFam" id="3.40.50.720:FF:000084">
    <property type="entry name" value="Short-chain dehydrogenase reductase"/>
    <property type="match status" value="1"/>
</dbReference>
<dbReference type="PRINTS" id="PR00080">
    <property type="entry name" value="SDRFAMILY"/>
</dbReference>
<dbReference type="Gene3D" id="3.40.50.720">
    <property type="entry name" value="NAD(P)-binding Rossmann-like Domain"/>
    <property type="match status" value="1"/>
</dbReference>
<dbReference type="RefSeq" id="WP_146646115.1">
    <property type="nucleotide sequence ID" value="NZ_CP012333.1"/>
</dbReference>
<evidence type="ECO:0000256" key="3">
    <source>
        <dbReference type="ARBA" id="ARBA00023027"/>
    </source>
</evidence>
<protein>
    <submittedName>
        <fullName evidence="5">3-oxoacyl-[acyl-carrier protein] reductase</fullName>
    </submittedName>
</protein>
<dbReference type="InterPro" id="IPR036291">
    <property type="entry name" value="NAD(P)-bd_dom_sf"/>
</dbReference>
<organism evidence="5 6">
    <name type="scientific">Labilithrix luteola</name>
    <dbReference type="NCBI Taxonomy" id="1391654"/>
    <lineage>
        <taxon>Bacteria</taxon>
        <taxon>Pseudomonadati</taxon>
        <taxon>Myxococcota</taxon>
        <taxon>Polyangia</taxon>
        <taxon>Polyangiales</taxon>
        <taxon>Labilitrichaceae</taxon>
        <taxon>Labilithrix</taxon>
    </lineage>
</organism>
<keyword evidence="3" id="KW-0520">NAD</keyword>
<feature type="domain" description="Ketoreductase" evidence="4">
    <location>
        <begin position="17"/>
        <end position="199"/>
    </location>
</feature>
<evidence type="ECO:0000313" key="5">
    <source>
        <dbReference type="EMBL" id="AKU94537.1"/>
    </source>
</evidence>
<dbReference type="SMART" id="SM00822">
    <property type="entry name" value="PKS_KR"/>
    <property type="match status" value="1"/>
</dbReference>
<keyword evidence="6" id="KW-1185">Reference proteome</keyword>
<sequence length="260" mass="26160">MNVSTSVSPPSGPLANKVALVLGASRGIGAATARALARAGASVVLASRDASALEAAAAHLRWEGAQAIAVPTDALDDQQLARAVHMAVETFGGLDIAFNNAGSGHMPAPLAELTTKDIDDAIGINLRGILVAMKFELAAMLARGGGAIVNMSSTAGVQGVRGMAAYSATKHAVVGATRSAALDYAAKGIRVNVVAPGPILTDRLKALPEERRAPIERAVPMGRVGAEEEVASTVVWLASDAASFVTGAVIPIDGGRTAGA</sequence>
<dbReference type="AlphaFoldDB" id="A0A0K1PLY8"/>
<keyword evidence="2" id="KW-0560">Oxidoreductase</keyword>
<name>A0A0K1PLY8_9BACT</name>
<comment type="similarity">
    <text evidence="1">Belongs to the short-chain dehydrogenases/reductases (SDR) family.</text>
</comment>
<dbReference type="PRINTS" id="PR00081">
    <property type="entry name" value="GDHRDH"/>
</dbReference>
<dbReference type="InterPro" id="IPR057326">
    <property type="entry name" value="KR_dom"/>
</dbReference>
<dbReference type="SUPFAM" id="SSF51735">
    <property type="entry name" value="NAD(P)-binding Rossmann-fold domains"/>
    <property type="match status" value="1"/>
</dbReference>
<dbReference type="PANTHER" id="PTHR24321">
    <property type="entry name" value="DEHYDROGENASES, SHORT CHAIN"/>
    <property type="match status" value="1"/>
</dbReference>
<dbReference type="Proteomes" id="UP000064967">
    <property type="component" value="Chromosome"/>
</dbReference>
<dbReference type="OrthoDB" id="5457012at2"/>
<dbReference type="KEGG" id="llu:AKJ09_01201"/>
<accession>A0A0K1PLY8</accession>
<proteinExistence type="inferred from homology"/>